<dbReference type="GO" id="GO:0008408">
    <property type="term" value="F:3'-5' exonuclease activity"/>
    <property type="evidence" value="ECO:0007669"/>
    <property type="project" value="InterPro"/>
</dbReference>
<evidence type="ECO:0000256" key="2">
    <source>
        <dbReference type="ARBA" id="ARBA00011322"/>
    </source>
</evidence>
<protein>
    <recommendedName>
        <fullName evidence="3 7">Nuclease SbcCD subunit D</fullName>
    </recommendedName>
</protein>
<feature type="domain" description="Nuclease SbcCD subunit D C-terminal" evidence="9">
    <location>
        <begin position="290"/>
        <end position="380"/>
    </location>
</feature>
<dbReference type="GO" id="GO:0006310">
    <property type="term" value="P:DNA recombination"/>
    <property type="evidence" value="ECO:0007669"/>
    <property type="project" value="UniProtKB-KW"/>
</dbReference>
<name>S0KK91_9ENTE</name>
<keyword evidence="7" id="KW-0233">DNA recombination</keyword>
<dbReference type="InterPro" id="IPR041796">
    <property type="entry name" value="Mre11_N"/>
</dbReference>
<evidence type="ECO:0000313" key="10">
    <source>
        <dbReference type="EMBL" id="EOW80259.1"/>
    </source>
</evidence>
<dbReference type="PANTHER" id="PTHR30337:SF0">
    <property type="entry name" value="NUCLEASE SBCCD SUBUNIT D"/>
    <property type="match status" value="1"/>
</dbReference>
<keyword evidence="6 7" id="KW-0269">Exonuclease</keyword>
<proteinExistence type="inferred from homology"/>
<dbReference type="InterPro" id="IPR026843">
    <property type="entry name" value="SbcD_C"/>
</dbReference>
<dbReference type="AlphaFoldDB" id="S0KK91"/>
<accession>S0KK91</accession>
<dbReference type="PATRIC" id="fig|1121865.3.peg.1307"/>
<dbReference type="GO" id="GO:0004519">
    <property type="term" value="F:endonuclease activity"/>
    <property type="evidence" value="ECO:0007669"/>
    <property type="project" value="UniProtKB-KW"/>
</dbReference>
<dbReference type="Pfam" id="PF12320">
    <property type="entry name" value="SbcD_C"/>
    <property type="match status" value="1"/>
</dbReference>
<evidence type="ECO:0000259" key="9">
    <source>
        <dbReference type="Pfam" id="PF12320"/>
    </source>
</evidence>
<dbReference type="STRING" id="1121865.OMW_01345"/>
<evidence type="ECO:0000256" key="1">
    <source>
        <dbReference type="ARBA" id="ARBA00010555"/>
    </source>
</evidence>
<dbReference type="InterPro" id="IPR004843">
    <property type="entry name" value="Calcineurin-like_PHP"/>
</dbReference>
<dbReference type="PANTHER" id="PTHR30337">
    <property type="entry name" value="COMPONENT OF ATP-DEPENDENT DSDNA EXONUCLEASE"/>
    <property type="match status" value="1"/>
</dbReference>
<dbReference type="GO" id="GO:0006260">
    <property type="term" value="P:DNA replication"/>
    <property type="evidence" value="ECO:0007669"/>
    <property type="project" value="UniProtKB-KW"/>
</dbReference>
<keyword evidence="5 7" id="KW-0378">Hydrolase</keyword>
<evidence type="ECO:0000256" key="4">
    <source>
        <dbReference type="ARBA" id="ARBA00022722"/>
    </source>
</evidence>
<keyword evidence="4 7" id="KW-0540">Nuclease</keyword>
<dbReference type="CDD" id="cd00840">
    <property type="entry name" value="MPP_Mre11_N"/>
    <property type="match status" value="1"/>
</dbReference>
<comment type="similarity">
    <text evidence="1 7">Belongs to the SbcD family.</text>
</comment>
<dbReference type="Pfam" id="PF00149">
    <property type="entry name" value="Metallophos"/>
    <property type="match status" value="1"/>
</dbReference>
<keyword evidence="11" id="KW-1185">Reference proteome</keyword>
<evidence type="ECO:0000256" key="7">
    <source>
        <dbReference type="RuleBase" id="RU363069"/>
    </source>
</evidence>
<feature type="domain" description="Calcineurin-like phosphoesterase" evidence="8">
    <location>
        <begin position="1"/>
        <end position="222"/>
    </location>
</feature>
<organism evidence="10 11">
    <name type="scientific">Enterococcus columbae DSM 7374 = ATCC 51263</name>
    <dbReference type="NCBI Taxonomy" id="1121865"/>
    <lineage>
        <taxon>Bacteria</taxon>
        <taxon>Bacillati</taxon>
        <taxon>Bacillota</taxon>
        <taxon>Bacilli</taxon>
        <taxon>Lactobacillales</taxon>
        <taxon>Enterococcaceae</taxon>
        <taxon>Enterococcus</taxon>
    </lineage>
</organism>
<dbReference type="OrthoDB" id="9773856at2"/>
<keyword evidence="7" id="KW-0255">Endonuclease</keyword>
<evidence type="ECO:0000256" key="5">
    <source>
        <dbReference type="ARBA" id="ARBA00022801"/>
    </source>
</evidence>
<evidence type="ECO:0000256" key="6">
    <source>
        <dbReference type="ARBA" id="ARBA00022839"/>
    </source>
</evidence>
<comment type="function">
    <text evidence="7">SbcCD cleaves DNA hairpin structures. These structures can inhibit DNA replication and are intermediates in certain DNA recombination reactions. The complex acts as a 3'-&gt;5' double strand exonuclease that can open hairpins. It also has a 5' single-strand endonuclease activity.</text>
</comment>
<gene>
    <name evidence="7" type="primary">sbcD</name>
    <name evidence="10" type="ORF">I568_01959</name>
</gene>
<comment type="caution">
    <text evidence="10">The sequence shown here is derived from an EMBL/GenBank/DDBJ whole genome shotgun (WGS) entry which is preliminary data.</text>
</comment>
<dbReference type="InterPro" id="IPR050535">
    <property type="entry name" value="DNA_Repair-Maintenance_Comp"/>
</dbReference>
<dbReference type="RefSeq" id="WP_016183486.1">
    <property type="nucleotide sequence ID" value="NZ_JXKI01000004.1"/>
</dbReference>
<sequence length="409" mass="45844">MKILHTADWHIGKKLFGYDLLAEQQAILQQILAIAKKEKVEAIIIAGDVYDRQLPDQQSVSLVNATFQEWNLTEQIPLLVISGNHDSAVRLATGNPWYQQSQFFLHTTLAQAIQPITLADCQFYLLPYVEPYQIKQFFQETNPKHPLAQNVPSLEAGIAAIIDLMKASFDLEKKQILVSHFFVAGSQRQESETPLEVGGLASVAADLFGDFAYVALGHLHSPKALTKGNIRYSGAPLKYAIGESQDTKGVYLLDTDYLTNQYQAKQSSQAVQAPTGLTEAALRFIPLTPLHELRALTTNFGQLLHPDDALKKISEDYLAITLTDHEPILNVMAQLRSQYPRLLSVTRQQIALQQTDNQLSYQEVQNELSPEELVQAFFKQLTNQELSKLQTTWLNQGLQAIQSTETKDD</sequence>
<evidence type="ECO:0000256" key="3">
    <source>
        <dbReference type="ARBA" id="ARBA00013365"/>
    </source>
</evidence>
<evidence type="ECO:0000313" key="11">
    <source>
        <dbReference type="Proteomes" id="UP000014113"/>
    </source>
</evidence>
<dbReference type="NCBIfam" id="TIGR00619">
    <property type="entry name" value="sbcd"/>
    <property type="match status" value="1"/>
</dbReference>
<dbReference type="eggNOG" id="COG0420">
    <property type="taxonomic scope" value="Bacteria"/>
</dbReference>
<reference evidence="10 11" key="1">
    <citation type="submission" date="2013-03" db="EMBL/GenBank/DDBJ databases">
        <title>The Genome Sequence of Enterococcus columbae ATCC_51263 (PacBio/Illumina hybrid assembly).</title>
        <authorList>
            <consortium name="The Broad Institute Genomics Platform"/>
            <consortium name="The Broad Institute Genome Sequencing Center for Infectious Disease"/>
            <person name="Earl A."/>
            <person name="Russ C."/>
            <person name="Gilmore M."/>
            <person name="Surin D."/>
            <person name="Walker B."/>
            <person name="Young S."/>
            <person name="Zeng Q."/>
            <person name="Gargeya S."/>
            <person name="Fitzgerald M."/>
            <person name="Haas B."/>
            <person name="Abouelleil A."/>
            <person name="Allen A.W."/>
            <person name="Alvarado L."/>
            <person name="Arachchi H.M."/>
            <person name="Berlin A.M."/>
            <person name="Chapman S.B."/>
            <person name="Gainer-Dewar J."/>
            <person name="Goldberg J."/>
            <person name="Griggs A."/>
            <person name="Gujja S."/>
            <person name="Hansen M."/>
            <person name="Howarth C."/>
            <person name="Imamovic A."/>
            <person name="Ireland A."/>
            <person name="Larimer J."/>
            <person name="McCowan C."/>
            <person name="Murphy C."/>
            <person name="Pearson M."/>
            <person name="Poon T.W."/>
            <person name="Priest M."/>
            <person name="Roberts A."/>
            <person name="Saif S."/>
            <person name="Shea T."/>
            <person name="Sisk P."/>
            <person name="Sykes S."/>
            <person name="Wortman J."/>
            <person name="Nusbaum C."/>
            <person name="Birren B."/>
        </authorList>
    </citation>
    <scope>NUCLEOTIDE SEQUENCE [LARGE SCALE GENOMIC DNA]</scope>
    <source>
        <strain evidence="10 11">ATCC 51263</strain>
    </source>
</reference>
<dbReference type="EMBL" id="ASWJ01000009">
    <property type="protein sequence ID" value="EOW80259.1"/>
    <property type="molecule type" value="Genomic_DNA"/>
</dbReference>
<dbReference type="Gene3D" id="3.60.21.10">
    <property type="match status" value="1"/>
</dbReference>
<dbReference type="SUPFAM" id="SSF56300">
    <property type="entry name" value="Metallo-dependent phosphatases"/>
    <property type="match status" value="1"/>
</dbReference>
<comment type="subunit">
    <text evidence="2 7">Heterodimer of SbcC and SbcD.</text>
</comment>
<dbReference type="InterPro" id="IPR004593">
    <property type="entry name" value="SbcD"/>
</dbReference>
<evidence type="ECO:0000259" key="8">
    <source>
        <dbReference type="Pfam" id="PF00149"/>
    </source>
</evidence>
<keyword evidence="7" id="KW-0235">DNA replication</keyword>
<dbReference type="InterPro" id="IPR029052">
    <property type="entry name" value="Metallo-depent_PP-like"/>
</dbReference>
<dbReference type="Proteomes" id="UP000014113">
    <property type="component" value="Unassembled WGS sequence"/>
</dbReference>